<feature type="transmembrane region" description="Helical" evidence="1">
    <location>
        <begin position="325"/>
        <end position="348"/>
    </location>
</feature>
<gene>
    <name evidence="3" type="ORF">SAMN06295960_4071</name>
</gene>
<feature type="transmembrane region" description="Helical" evidence="1">
    <location>
        <begin position="300"/>
        <end position="319"/>
    </location>
</feature>
<reference evidence="3 4" key="1">
    <citation type="submission" date="2017-04" db="EMBL/GenBank/DDBJ databases">
        <authorList>
            <person name="Afonso C.L."/>
            <person name="Miller P.J."/>
            <person name="Scott M.A."/>
            <person name="Spackman E."/>
            <person name="Goraichik I."/>
            <person name="Dimitrov K.M."/>
            <person name="Suarez D.L."/>
            <person name="Swayne D.E."/>
        </authorList>
    </citation>
    <scope>NUCLEOTIDE SEQUENCE [LARGE SCALE GENOMIC DNA]</scope>
    <source>
        <strain evidence="3 4">11</strain>
    </source>
</reference>
<evidence type="ECO:0000313" key="4">
    <source>
        <dbReference type="Proteomes" id="UP000193834"/>
    </source>
</evidence>
<proteinExistence type="predicted"/>
<dbReference type="PANTHER" id="PTHR30590:SF3">
    <property type="entry name" value="HYPOTHETICAL MEMBRANE SPANNING PROTEIN"/>
    <property type="match status" value="1"/>
</dbReference>
<feature type="transmembrane region" description="Helical" evidence="1">
    <location>
        <begin position="192"/>
        <end position="210"/>
    </location>
</feature>
<feature type="transmembrane region" description="Helical" evidence="1">
    <location>
        <begin position="261"/>
        <end position="279"/>
    </location>
</feature>
<organism evidence="3 4">
    <name type="scientific">Paenibacillus aquistagni</name>
    <dbReference type="NCBI Taxonomy" id="1852522"/>
    <lineage>
        <taxon>Bacteria</taxon>
        <taxon>Bacillati</taxon>
        <taxon>Bacillota</taxon>
        <taxon>Bacilli</taxon>
        <taxon>Bacillales</taxon>
        <taxon>Paenibacillaceae</taxon>
        <taxon>Paenibacillus</taxon>
    </lineage>
</organism>
<feature type="domain" description="DUF418" evidence="2">
    <location>
        <begin position="209"/>
        <end position="366"/>
    </location>
</feature>
<dbReference type="Proteomes" id="UP000193834">
    <property type="component" value="Unassembled WGS sequence"/>
</dbReference>
<keyword evidence="1" id="KW-0812">Transmembrane</keyword>
<name>A0A1X7LPZ7_9BACL</name>
<keyword evidence="1" id="KW-1133">Transmembrane helix</keyword>
<dbReference type="Pfam" id="PF04235">
    <property type="entry name" value="DUF418"/>
    <property type="match status" value="1"/>
</dbReference>
<dbReference type="EMBL" id="FXAZ01000006">
    <property type="protein sequence ID" value="SMG55961.1"/>
    <property type="molecule type" value="Genomic_DNA"/>
</dbReference>
<feature type="transmembrane region" description="Helical" evidence="1">
    <location>
        <begin position="15"/>
        <end position="40"/>
    </location>
</feature>
<protein>
    <recommendedName>
        <fullName evidence="2">DUF418 domain-containing protein</fullName>
    </recommendedName>
</protein>
<accession>A0A1X7LPZ7</accession>
<feature type="transmembrane region" description="Helical" evidence="1">
    <location>
        <begin position="137"/>
        <end position="158"/>
    </location>
</feature>
<dbReference type="PANTHER" id="PTHR30590">
    <property type="entry name" value="INNER MEMBRANE PROTEIN"/>
    <property type="match status" value="1"/>
</dbReference>
<dbReference type="RefSeq" id="WP_085497358.1">
    <property type="nucleotide sequence ID" value="NZ_FXAZ01000006.1"/>
</dbReference>
<evidence type="ECO:0000313" key="3">
    <source>
        <dbReference type="EMBL" id="SMG55961.1"/>
    </source>
</evidence>
<keyword evidence="4" id="KW-1185">Reference proteome</keyword>
<dbReference type="InterPro" id="IPR052529">
    <property type="entry name" value="Bact_Transport_Assoc"/>
</dbReference>
<feature type="transmembrane region" description="Helical" evidence="1">
    <location>
        <begin position="97"/>
        <end position="130"/>
    </location>
</feature>
<feature type="transmembrane region" description="Helical" evidence="1">
    <location>
        <begin position="52"/>
        <end position="77"/>
    </location>
</feature>
<evidence type="ECO:0000259" key="2">
    <source>
        <dbReference type="Pfam" id="PF04235"/>
    </source>
</evidence>
<evidence type="ECO:0000256" key="1">
    <source>
        <dbReference type="SAM" id="Phobius"/>
    </source>
</evidence>
<dbReference type="OrthoDB" id="9807744at2"/>
<dbReference type="AlphaFoldDB" id="A0A1X7LPZ7"/>
<keyword evidence="1" id="KW-0472">Membrane</keyword>
<sequence length="384" mass="44485">MQSPSLKPRIQTVDIIRGFAVFGILLVNIPDMVGNGLHFGTRNTGLDALLRLLYDLFVQTKFYTIFSFLFGLSFYLFMDRAEEKGKNARSLFKRRLWILLVIGLIHLILLWFGDILHVYAIAGFFLLLFYKRMPRTLFIWGMVLSSFCALIVGMTYVLTMYRPELSLSLNFTSVPNLAERWDYAITHVPTNLIALLFEVLGLFLFGLYAGKKQWFEKKERFYSQRVKRAQWISLVISLLLFVPILYAYFTHDVYDSNQVIFYIFLSGKSLAVFYIATWLRVIARFGERPFRSLAAVGRMALTNYLSHTILLFVLLRWIWPDIGAAYWMGTVTAIAIMALQLIASSLWLRSYTMGPVEWLWRAGTYGHFVPLKRDQASTSSHLPM</sequence>
<feature type="transmembrane region" description="Helical" evidence="1">
    <location>
        <begin position="231"/>
        <end position="249"/>
    </location>
</feature>
<dbReference type="InterPro" id="IPR007349">
    <property type="entry name" value="DUF418"/>
</dbReference>